<dbReference type="InterPro" id="IPR036390">
    <property type="entry name" value="WH_DNA-bd_sf"/>
</dbReference>
<proteinExistence type="predicted"/>
<dbReference type="Pfam" id="PF00392">
    <property type="entry name" value="GntR"/>
    <property type="match status" value="1"/>
</dbReference>
<dbReference type="SUPFAM" id="SSF46785">
    <property type="entry name" value="Winged helix' DNA-binding domain"/>
    <property type="match status" value="1"/>
</dbReference>
<dbReference type="InterPro" id="IPR036388">
    <property type="entry name" value="WH-like_DNA-bd_sf"/>
</dbReference>
<accession>A0A2S0VPG3</accession>
<dbReference type="PRINTS" id="PR00035">
    <property type="entry name" value="HTHGNTR"/>
</dbReference>
<feature type="domain" description="HTH gntR-type" evidence="4">
    <location>
        <begin position="3"/>
        <end position="71"/>
    </location>
</feature>
<dbReference type="OrthoDB" id="5450856at2"/>
<dbReference type="PANTHER" id="PTHR43537:SF5">
    <property type="entry name" value="UXU OPERON TRANSCRIPTIONAL REGULATOR"/>
    <property type="match status" value="1"/>
</dbReference>
<keyword evidence="6" id="KW-1185">Reference proteome</keyword>
<dbReference type="SMART" id="SM00345">
    <property type="entry name" value="HTH_GNTR"/>
    <property type="match status" value="1"/>
</dbReference>
<evidence type="ECO:0000259" key="4">
    <source>
        <dbReference type="PROSITE" id="PS50949"/>
    </source>
</evidence>
<reference evidence="5 6" key="1">
    <citation type="submission" date="2018-01" db="EMBL/GenBank/DDBJ databases">
        <title>Genome sequence of a Cantenovulum-like bacteria.</title>
        <authorList>
            <person name="Tan W.R."/>
            <person name="Lau N.-S."/>
            <person name="Go F."/>
            <person name="Amirul A.-A.A."/>
        </authorList>
    </citation>
    <scope>NUCLEOTIDE SEQUENCE [LARGE SCALE GENOMIC DNA]</scope>
    <source>
        <strain evidence="5 6">CCB-QB4</strain>
    </source>
</reference>
<protein>
    <submittedName>
        <fullName evidence="5">GntR family transcriptional regulator</fullName>
    </submittedName>
</protein>
<keyword evidence="2" id="KW-0238">DNA-binding</keyword>
<dbReference type="PANTHER" id="PTHR43537">
    <property type="entry name" value="TRANSCRIPTIONAL REGULATOR, GNTR FAMILY"/>
    <property type="match status" value="1"/>
</dbReference>
<evidence type="ECO:0000256" key="1">
    <source>
        <dbReference type="ARBA" id="ARBA00023015"/>
    </source>
</evidence>
<evidence type="ECO:0000256" key="3">
    <source>
        <dbReference type="ARBA" id="ARBA00023163"/>
    </source>
</evidence>
<dbReference type="InterPro" id="IPR011711">
    <property type="entry name" value="GntR_C"/>
</dbReference>
<keyword evidence="3" id="KW-0804">Transcription</keyword>
<dbReference type="GO" id="GO:0003677">
    <property type="term" value="F:DNA binding"/>
    <property type="evidence" value="ECO:0007669"/>
    <property type="project" value="UniProtKB-KW"/>
</dbReference>
<evidence type="ECO:0000313" key="5">
    <source>
        <dbReference type="EMBL" id="AWB66089.1"/>
    </source>
</evidence>
<dbReference type="KEGG" id="cate:C2869_06375"/>
<dbReference type="InterPro" id="IPR008920">
    <property type="entry name" value="TF_FadR/GntR_C"/>
</dbReference>
<dbReference type="InterPro" id="IPR000524">
    <property type="entry name" value="Tscrpt_reg_HTH_GntR"/>
</dbReference>
<dbReference type="PROSITE" id="PS50949">
    <property type="entry name" value="HTH_GNTR"/>
    <property type="match status" value="1"/>
</dbReference>
<organism evidence="5 6">
    <name type="scientific">Saccharobesus litoralis</name>
    <dbReference type="NCBI Taxonomy" id="2172099"/>
    <lineage>
        <taxon>Bacteria</taxon>
        <taxon>Pseudomonadati</taxon>
        <taxon>Pseudomonadota</taxon>
        <taxon>Gammaproteobacteria</taxon>
        <taxon>Alteromonadales</taxon>
        <taxon>Alteromonadaceae</taxon>
        <taxon>Saccharobesus</taxon>
    </lineage>
</organism>
<dbReference type="GO" id="GO:0003700">
    <property type="term" value="F:DNA-binding transcription factor activity"/>
    <property type="evidence" value="ECO:0007669"/>
    <property type="project" value="InterPro"/>
</dbReference>
<dbReference type="CDD" id="cd07377">
    <property type="entry name" value="WHTH_GntR"/>
    <property type="match status" value="1"/>
</dbReference>
<evidence type="ECO:0000256" key="2">
    <source>
        <dbReference type="ARBA" id="ARBA00023125"/>
    </source>
</evidence>
<dbReference type="Proteomes" id="UP000244441">
    <property type="component" value="Chromosome"/>
</dbReference>
<name>A0A2S0VPG3_9ALTE</name>
<dbReference type="SMART" id="SM00895">
    <property type="entry name" value="FCD"/>
    <property type="match status" value="1"/>
</dbReference>
<dbReference type="Pfam" id="PF07729">
    <property type="entry name" value="FCD"/>
    <property type="match status" value="1"/>
</dbReference>
<dbReference type="EMBL" id="CP026604">
    <property type="protein sequence ID" value="AWB66089.1"/>
    <property type="molecule type" value="Genomic_DNA"/>
</dbReference>
<sequence>MKKRTYFKIGELIKEDILQARYRIGGRLPSERILAERFKVTRAIVRDAITMLELQGLVEARKGSGVYVIAFPMVVKEQSSAKQFHAFSKPYSTSLHAADIFQARQVVECQVAELAAMNMTKPDLIKVKNVIKQELTCKSHELDDSGFYISVAQASQNTVLVDAVQRLLSLYQSSRQWPAMRAKLFDEKARLSWIAEHQAIYSALQCKQPSLARNAMWQHLQNSKSLAEGL</sequence>
<dbReference type="SUPFAM" id="SSF48008">
    <property type="entry name" value="GntR ligand-binding domain-like"/>
    <property type="match status" value="1"/>
</dbReference>
<gene>
    <name evidence="5" type="ORF">C2869_06375</name>
</gene>
<dbReference type="Gene3D" id="1.10.10.10">
    <property type="entry name" value="Winged helix-like DNA-binding domain superfamily/Winged helix DNA-binding domain"/>
    <property type="match status" value="1"/>
</dbReference>
<dbReference type="AlphaFoldDB" id="A0A2S0VPG3"/>
<evidence type="ECO:0000313" key="6">
    <source>
        <dbReference type="Proteomes" id="UP000244441"/>
    </source>
</evidence>
<dbReference type="RefSeq" id="WP_108602160.1">
    <property type="nucleotide sequence ID" value="NZ_CP026604.1"/>
</dbReference>
<keyword evidence="1" id="KW-0805">Transcription regulation</keyword>
<dbReference type="Gene3D" id="1.20.120.530">
    <property type="entry name" value="GntR ligand-binding domain-like"/>
    <property type="match status" value="1"/>
</dbReference>